<dbReference type="EMBL" id="HG994583">
    <property type="protein sequence ID" value="CAF2916174.1"/>
    <property type="molecule type" value="Genomic_DNA"/>
</dbReference>
<gene>
    <name evidence="2" type="ORF">LSAA_8300</name>
</gene>
<sequence length="170" mass="17919">MYCGHHVGTSGLENSISGCSNSLDTIKQGESVFASPKPKASHGEGGQYRSVHRLKRDADHSVSYGGSVHGTYGSHGNSGVGRSNKHEISKVYRGPTGFHNGFSGQQGFHSGFSGQQGFHSGFSGQQGFHSGYINGGRTVHDSGSGQGGRNIHNNGVINSGRYGSGYRYKK</sequence>
<protein>
    <submittedName>
        <fullName evidence="2">(salmon louse) hypothetical protein</fullName>
    </submittedName>
</protein>
<accession>A0A7R8H845</accession>
<reference evidence="2" key="1">
    <citation type="submission" date="2021-02" db="EMBL/GenBank/DDBJ databases">
        <authorList>
            <person name="Bekaert M."/>
        </authorList>
    </citation>
    <scope>NUCLEOTIDE SEQUENCE</scope>
    <source>
        <strain evidence="2">IoA-00</strain>
    </source>
</reference>
<feature type="compositionally biased region" description="Low complexity" evidence="1">
    <location>
        <begin position="101"/>
        <end position="131"/>
    </location>
</feature>
<evidence type="ECO:0000256" key="1">
    <source>
        <dbReference type="SAM" id="MobiDB-lite"/>
    </source>
</evidence>
<dbReference type="Proteomes" id="UP000675881">
    <property type="component" value="Chromosome 4"/>
</dbReference>
<dbReference type="AlphaFoldDB" id="A0A7R8H845"/>
<name>A0A7R8H845_LEPSM</name>
<feature type="region of interest" description="Disordered" evidence="1">
    <location>
        <begin position="91"/>
        <end position="170"/>
    </location>
</feature>
<evidence type="ECO:0000313" key="3">
    <source>
        <dbReference type="Proteomes" id="UP000675881"/>
    </source>
</evidence>
<proteinExistence type="predicted"/>
<evidence type="ECO:0000313" key="2">
    <source>
        <dbReference type="EMBL" id="CAF2916174.1"/>
    </source>
</evidence>
<keyword evidence="3" id="KW-1185">Reference proteome</keyword>
<organism evidence="2 3">
    <name type="scientific">Lepeophtheirus salmonis</name>
    <name type="common">Salmon louse</name>
    <name type="synonym">Caligus salmonis</name>
    <dbReference type="NCBI Taxonomy" id="72036"/>
    <lineage>
        <taxon>Eukaryota</taxon>
        <taxon>Metazoa</taxon>
        <taxon>Ecdysozoa</taxon>
        <taxon>Arthropoda</taxon>
        <taxon>Crustacea</taxon>
        <taxon>Multicrustacea</taxon>
        <taxon>Hexanauplia</taxon>
        <taxon>Copepoda</taxon>
        <taxon>Siphonostomatoida</taxon>
        <taxon>Caligidae</taxon>
        <taxon>Lepeophtheirus</taxon>
    </lineage>
</organism>